<organism evidence="4">
    <name type="scientific">Anisakis simplex</name>
    <name type="common">Herring worm</name>
    <dbReference type="NCBI Taxonomy" id="6269"/>
    <lineage>
        <taxon>Eukaryota</taxon>
        <taxon>Metazoa</taxon>
        <taxon>Ecdysozoa</taxon>
        <taxon>Nematoda</taxon>
        <taxon>Chromadorea</taxon>
        <taxon>Rhabditida</taxon>
        <taxon>Spirurina</taxon>
        <taxon>Ascaridomorpha</taxon>
        <taxon>Ascaridoidea</taxon>
        <taxon>Anisakidae</taxon>
        <taxon>Anisakis</taxon>
        <taxon>Anisakis simplex complex</taxon>
    </lineage>
</organism>
<proteinExistence type="predicted"/>
<evidence type="ECO:0000313" key="3">
    <source>
        <dbReference type="Proteomes" id="UP000267096"/>
    </source>
</evidence>
<feature type="region of interest" description="Disordered" evidence="1">
    <location>
        <begin position="180"/>
        <end position="215"/>
    </location>
</feature>
<dbReference type="AlphaFoldDB" id="A0A0M3KDX3"/>
<dbReference type="EMBL" id="UYRR01035716">
    <property type="protein sequence ID" value="VDK65336.1"/>
    <property type="molecule type" value="Genomic_DNA"/>
</dbReference>
<reference evidence="4" key="1">
    <citation type="submission" date="2017-02" db="UniProtKB">
        <authorList>
            <consortium name="WormBaseParasite"/>
        </authorList>
    </citation>
    <scope>IDENTIFICATION</scope>
</reference>
<keyword evidence="3" id="KW-1185">Reference proteome</keyword>
<accession>A0A0M3KDX3</accession>
<gene>
    <name evidence="2" type="ORF">ASIM_LOCUS18571</name>
</gene>
<evidence type="ECO:0000256" key="1">
    <source>
        <dbReference type="SAM" id="MobiDB-lite"/>
    </source>
</evidence>
<dbReference type="OrthoDB" id="5795861at2759"/>
<evidence type="ECO:0000313" key="2">
    <source>
        <dbReference type="EMBL" id="VDK65336.1"/>
    </source>
</evidence>
<dbReference type="Proteomes" id="UP000267096">
    <property type="component" value="Unassembled WGS sequence"/>
</dbReference>
<evidence type="ECO:0000313" key="4">
    <source>
        <dbReference type="WBParaSite" id="ASIM_0001917801-mRNA-1"/>
    </source>
</evidence>
<sequence length="273" mass="31528">MVLKGCLICCLHGRQCAAAKAIASERRRRPPVRRRHRPETESDERKEFAQVMKYVEESPRNSSMNRTITSADLVKKQTTGKNAERKIRETDEDEIEDRLPTSTKKHVRKSKSLYHDIKGQPFRTSAKPLLKEYRLRTKLTVIFQDLSSVIGSQLYAKHKLQHSHSFTELKYKPLNALAQSRSDISSSSEETSDQDDGSPQYSEMILGESSPSNPKSTCPLKRYYIGVVSRKTSEMFVWRNTAFRVYHEISEHDSSNSEYPLYIVYKNSRGKYL</sequence>
<reference evidence="2 3" key="2">
    <citation type="submission" date="2018-11" db="EMBL/GenBank/DDBJ databases">
        <authorList>
            <consortium name="Pathogen Informatics"/>
        </authorList>
    </citation>
    <scope>NUCLEOTIDE SEQUENCE [LARGE SCALE GENOMIC DNA]</scope>
</reference>
<name>A0A0M3KDX3_ANISI</name>
<feature type="compositionally biased region" description="Basic residues" evidence="1">
    <location>
        <begin position="26"/>
        <end position="37"/>
    </location>
</feature>
<dbReference type="WBParaSite" id="ASIM_0001917801-mRNA-1">
    <property type="protein sequence ID" value="ASIM_0001917801-mRNA-1"/>
    <property type="gene ID" value="ASIM_0001917801"/>
</dbReference>
<feature type="compositionally biased region" description="Basic and acidic residues" evidence="1">
    <location>
        <begin position="38"/>
        <end position="47"/>
    </location>
</feature>
<feature type="region of interest" description="Disordered" evidence="1">
    <location>
        <begin position="23"/>
        <end position="47"/>
    </location>
</feature>
<protein>
    <submittedName>
        <fullName evidence="4">Tudor domain-containing protein</fullName>
    </submittedName>
</protein>
<feature type="compositionally biased region" description="Low complexity" evidence="1">
    <location>
        <begin position="180"/>
        <end position="189"/>
    </location>
</feature>